<dbReference type="KEGG" id="vvp:112907976"/>
<dbReference type="InterPro" id="IPR051743">
    <property type="entry name" value="TAFA_chemokine-like"/>
</dbReference>
<keyword evidence="3" id="KW-1185">Reference proteome</keyword>
<dbReference type="RefSeq" id="XP_025839114.1">
    <property type="nucleotide sequence ID" value="XM_025983329.2"/>
</dbReference>
<accession>A0A3Q7QY57</accession>
<dbReference type="GO" id="GO:0048018">
    <property type="term" value="F:receptor ligand activity"/>
    <property type="evidence" value="ECO:0007669"/>
    <property type="project" value="TreeGrafter"/>
</dbReference>
<reference key="1">
    <citation type="submission" date="2019-01" db="UniProtKB">
        <authorList>
            <consortium name="RefSeq"/>
        </authorList>
    </citation>
    <scope>IDENTIFICATION</scope>
</reference>
<dbReference type="CTD" id="284467"/>
<keyword evidence="2" id="KW-0732">Signal</keyword>
<dbReference type="PANTHER" id="PTHR31770">
    <property type="entry name" value="CHEMOKINE-LIKE PROTEIN TAFA FAMILY MEMBER"/>
    <property type="match status" value="1"/>
</dbReference>
<dbReference type="Pfam" id="PF12020">
    <property type="entry name" value="TAFA"/>
    <property type="match status" value="1"/>
</dbReference>
<sequence>MSLVPLSSGTLPPYLNPKALLSLNIIPLIPGIVTPPPSPDCSRICLIVLQKCWCHMEPCLPGEDCKMLPDLSGWSCSNGHRVKTTKVWDFLEAVPVSPLILSSATGET</sequence>
<comment type="similarity">
    <text evidence="1">Belongs to the TAFA family.</text>
</comment>
<dbReference type="AlphaFoldDB" id="A0A3Q7QY57"/>
<dbReference type="Proteomes" id="UP001652641">
    <property type="component" value="Chromosome 8"/>
</dbReference>
<protein>
    <submittedName>
        <fullName evidence="4">Chemokine-like protein TAFA-3</fullName>
    </submittedName>
</protein>
<name>A0A3Q7QY57_VULVU</name>
<dbReference type="PANTHER" id="PTHR31770:SF3">
    <property type="entry name" value="CHEMOKINE-LIKE PROTEIN TAFA-3"/>
    <property type="match status" value="1"/>
</dbReference>
<gene>
    <name evidence="4" type="primary">TAFA3</name>
</gene>
<dbReference type="STRING" id="9627.ENSVVUP00000021795"/>
<dbReference type="GO" id="GO:1903980">
    <property type="term" value="P:positive regulation of microglial cell activation"/>
    <property type="evidence" value="ECO:0007669"/>
    <property type="project" value="TreeGrafter"/>
</dbReference>
<evidence type="ECO:0000256" key="2">
    <source>
        <dbReference type="ARBA" id="ARBA00022729"/>
    </source>
</evidence>
<reference evidence="4" key="2">
    <citation type="submission" date="2025-08" db="UniProtKB">
        <authorList>
            <consortium name="RefSeq"/>
        </authorList>
    </citation>
    <scope>IDENTIFICATION</scope>
    <source>
        <tissue evidence="4">Cell line</tissue>
    </source>
</reference>
<evidence type="ECO:0000313" key="3">
    <source>
        <dbReference type="Proteomes" id="UP001652641"/>
    </source>
</evidence>
<proteinExistence type="inferred from homology"/>
<evidence type="ECO:0000313" key="4">
    <source>
        <dbReference type="RefSeq" id="XP_025839114.1"/>
    </source>
</evidence>
<dbReference type="GO" id="GO:0005615">
    <property type="term" value="C:extracellular space"/>
    <property type="evidence" value="ECO:0007669"/>
    <property type="project" value="TreeGrafter"/>
</dbReference>
<dbReference type="GO" id="GO:1903979">
    <property type="term" value="P:negative regulation of microglial cell activation"/>
    <property type="evidence" value="ECO:0007669"/>
    <property type="project" value="TreeGrafter"/>
</dbReference>
<organism evidence="3 4">
    <name type="scientific">Vulpes vulpes</name>
    <name type="common">Red fox</name>
    <dbReference type="NCBI Taxonomy" id="9627"/>
    <lineage>
        <taxon>Eukaryota</taxon>
        <taxon>Metazoa</taxon>
        <taxon>Chordata</taxon>
        <taxon>Craniata</taxon>
        <taxon>Vertebrata</taxon>
        <taxon>Euteleostomi</taxon>
        <taxon>Mammalia</taxon>
        <taxon>Eutheria</taxon>
        <taxon>Laurasiatheria</taxon>
        <taxon>Carnivora</taxon>
        <taxon>Caniformia</taxon>
        <taxon>Canidae</taxon>
        <taxon>Vulpes</taxon>
    </lineage>
</organism>
<evidence type="ECO:0000256" key="1">
    <source>
        <dbReference type="ARBA" id="ARBA00006101"/>
    </source>
</evidence>
<dbReference type="InterPro" id="IPR020350">
    <property type="entry name" value="Chemokine-like_TAFA"/>
</dbReference>